<keyword evidence="11 15" id="KW-1133">Transmembrane helix</keyword>
<evidence type="ECO:0000256" key="14">
    <source>
        <dbReference type="SAM" id="MobiDB-lite"/>
    </source>
</evidence>
<evidence type="ECO:0000256" key="3">
    <source>
        <dbReference type="ARBA" id="ARBA00012438"/>
    </source>
</evidence>
<dbReference type="InterPro" id="IPR036097">
    <property type="entry name" value="HisK_dim/P_sf"/>
</dbReference>
<comment type="caution">
    <text evidence="18">The sequence shown here is derived from an EMBL/GenBank/DDBJ whole genome shotgun (WGS) entry which is preliminary data.</text>
</comment>
<keyword evidence="5" id="KW-0597">Phosphoprotein</keyword>
<keyword evidence="8" id="KW-0547">Nucleotide-binding</keyword>
<dbReference type="PANTHER" id="PTHR45436:SF5">
    <property type="entry name" value="SENSOR HISTIDINE KINASE TRCS"/>
    <property type="match status" value="1"/>
</dbReference>
<evidence type="ECO:0000313" key="19">
    <source>
        <dbReference type="Proteomes" id="UP000031967"/>
    </source>
</evidence>
<dbReference type="RefSeq" id="WP_041044989.1">
    <property type="nucleotide sequence ID" value="NZ_JXAK01000002.1"/>
</dbReference>
<accession>A0ABR5AMJ6</accession>
<evidence type="ECO:0000259" key="16">
    <source>
        <dbReference type="PROSITE" id="PS50109"/>
    </source>
</evidence>
<dbReference type="Proteomes" id="UP000031967">
    <property type="component" value="Unassembled WGS sequence"/>
</dbReference>
<dbReference type="PROSITE" id="PS50109">
    <property type="entry name" value="HIS_KIN"/>
    <property type="match status" value="1"/>
</dbReference>
<dbReference type="SUPFAM" id="SSF55874">
    <property type="entry name" value="ATPase domain of HSP90 chaperone/DNA topoisomerase II/histidine kinase"/>
    <property type="match status" value="1"/>
</dbReference>
<dbReference type="SMART" id="SM00388">
    <property type="entry name" value="HisKA"/>
    <property type="match status" value="1"/>
</dbReference>
<evidence type="ECO:0000256" key="8">
    <source>
        <dbReference type="ARBA" id="ARBA00022741"/>
    </source>
</evidence>
<dbReference type="Gene3D" id="6.10.340.10">
    <property type="match status" value="1"/>
</dbReference>
<dbReference type="EMBL" id="JXAK01000002">
    <property type="protein sequence ID" value="KIL42251.1"/>
    <property type="molecule type" value="Genomic_DNA"/>
</dbReference>
<evidence type="ECO:0000256" key="6">
    <source>
        <dbReference type="ARBA" id="ARBA00022679"/>
    </source>
</evidence>
<evidence type="ECO:0000256" key="10">
    <source>
        <dbReference type="ARBA" id="ARBA00022840"/>
    </source>
</evidence>
<evidence type="ECO:0000256" key="12">
    <source>
        <dbReference type="ARBA" id="ARBA00023012"/>
    </source>
</evidence>
<dbReference type="InterPro" id="IPR004358">
    <property type="entry name" value="Sig_transdc_His_kin-like_C"/>
</dbReference>
<feature type="transmembrane region" description="Helical" evidence="15">
    <location>
        <begin position="190"/>
        <end position="212"/>
    </location>
</feature>
<dbReference type="EC" id="2.7.13.3" evidence="3"/>
<keyword evidence="10" id="KW-0067">ATP-binding</keyword>
<dbReference type="Pfam" id="PF00672">
    <property type="entry name" value="HAMP"/>
    <property type="match status" value="1"/>
</dbReference>
<name>A0ABR5AMJ6_9BACL</name>
<keyword evidence="12" id="KW-0902">Two-component regulatory system</keyword>
<dbReference type="Pfam" id="PF02518">
    <property type="entry name" value="HATPase_c"/>
    <property type="match status" value="1"/>
</dbReference>
<dbReference type="InterPro" id="IPR050428">
    <property type="entry name" value="TCS_sensor_his_kinase"/>
</dbReference>
<dbReference type="InterPro" id="IPR003594">
    <property type="entry name" value="HATPase_dom"/>
</dbReference>
<feature type="region of interest" description="Disordered" evidence="14">
    <location>
        <begin position="475"/>
        <end position="499"/>
    </location>
</feature>
<evidence type="ECO:0000259" key="17">
    <source>
        <dbReference type="PROSITE" id="PS50885"/>
    </source>
</evidence>
<dbReference type="PRINTS" id="PR00344">
    <property type="entry name" value="BCTRLSENSOR"/>
</dbReference>
<keyword evidence="19" id="KW-1185">Reference proteome</keyword>
<protein>
    <recommendedName>
        <fullName evidence="3">histidine kinase</fullName>
        <ecNumber evidence="3">2.7.13.3</ecNumber>
    </recommendedName>
</protein>
<evidence type="ECO:0000256" key="4">
    <source>
        <dbReference type="ARBA" id="ARBA00022475"/>
    </source>
</evidence>
<evidence type="ECO:0000256" key="13">
    <source>
        <dbReference type="ARBA" id="ARBA00023136"/>
    </source>
</evidence>
<feature type="transmembrane region" description="Helical" evidence="15">
    <location>
        <begin position="21"/>
        <end position="43"/>
    </location>
</feature>
<evidence type="ECO:0000256" key="11">
    <source>
        <dbReference type="ARBA" id="ARBA00022989"/>
    </source>
</evidence>
<dbReference type="PANTHER" id="PTHR45436">
    <property type="entry name" value="SENSOR HISTIDINE KINASE YKOH"/>
    <property type="match status" value="1"/>
</dbReference>
<keyword evidence="9" id="KW-0418">Kinase</keyword>
<keyword evidence="7 15" id="KW-0812">Transmembrane</keyword>
<gene>
    <name evidence="18" type="ORF">SD70_01550</name>
</gene>
<dbReference type="CDD" id="cd06225">
    <property type="entry name" value="HAMP"/>
    <property type="match status" value="1"/>
</dbReference>
<dbReference type="CDD" id="cd00075">
    <property type="entry name" value="HATPase"/>
    <property type="match status" value="1"/>
</dbReference>
<organism evidence="18 19">
    <name type="scientific">Gordoniibacillus kamchatkensis</name>
    <dbReference type="NCBI Taxonomy" id="1590651"/>
    <lineage>
        <taxon>Bacteria</taxon>
        <taxon>Bacillati</taxon>
        <taxon>Bacillota</taxon>
        <taxon>Bacilli</taxon>
        <taxon>Bacillales</taxon>
        <taxon>Paenibacillaceae</taxon>
        <taxon>Gordoniibacillus</taxon>
    </lineage>
</organism>
<evidence type="ECO:0000313" key="18">
    <source>
        <dbReference type="EMBL" id="KIL42251.1"/>
    </source>
</evidence>
<dbReference type="SMART" id="SM00387">
    <property type="entry name" value="HATPase_c"/>
    <property type="match status" value="1"/>
</dbReference>
<dbReference type="SUPFAM" id="SSF158472">
    <property type="entry name" value="HAMP domain-like"/>
    <property type="match status" value="1"/>
</dbReference>
<keyword evidence="4" id="KW-1003">Cell membrane</keyword>
<evidence type="ECO:0000256" key="15">
    <source>
        <dbReference type="SAM" id="Phobius"/>
    </source>
</evidence>
<keyword evidence="13 15" id="KW-0472">Membrane</keyword>
<dbReference type="InterPro" id="IPR036890">
    <property type="entry name" value="HATPase_C_sf"/>
</dbReference>
<reference evidence="18 19" key="1">
    <citation type="submission" date="2014-12" db="EMBL/GenBank/DDBJ databases">
        <title>Draft genome sequence of Paenibacillus kamchatkensis strain B-2647.</title>
        <authorList>
            <person name="Karlyshev A.V."/>
            <person name="Kudryashova E.B."/>
        </authorList>
    </citation>
    <scope>NUCLEOTIDE SEQUENCE [LARGE SCALE GENOMIC DNA]</scope>
    <source>
        <strain evidence="18 19">VKM B-2647</strain>
    </source>
</reference>
<evidence type="ECO:0000256" key="9">
    <source>
        <dbReference type="ARBA" id="ARBA00022777"/>
    </source>
</evidence>
<evidence type="ECO:0000256" key="1">
    <source>
        <dbReference type="ARBA" id="ARBA00000085"/>
    </source>
</evidence>
<dbReference type="CDD" id="cd00082">
    <property type="entry name" value="HisKA"/>
    <property type="match status" value="1"/>
</dbReference>
<evidence type="ECO:0000256" key="7">
    <source>
        <dbReference type="ARBA" id="ARBA00022692"/>
    </source>
</evidence>
<dbReference type="Gene3D" id="1.10.287.130">
    <property type="match status" value="1"/>
</dbReference>
<keyword evidence="6" id="KW-0808">Transferase</keyword>
<comment type="subcellular location">
    <subcellularLocation>
        <location evidence="2">Cell membrane</location>
        <topology evidence="2">Multi-pass membrane protein</topology>
    </subcellularLocation>
</comment>
<dbReference type="PROSITE" id="PS50885">
    <property type="entry name" value="HAMP"/>
    <property type="match status" value="1"/>
</dbReference>
<comment type="catalytic activity">
    <reaction evidence="1">
        <text>ATP + protein L-histidine = ADP + protein N-phospho-L-histidine.</text>
        <dbReference type="EC" id="2.7.13.3"/>
    </reaction>
</comment>
<dbReference type="SMART" id="SM00304">
    <property type="entry name" value="HAMP"/>
    <property type="match status" value="1"/>
</dbReference>
<sequence>MRRLASALRRFVLPQSLRYQLLSRSLLVMAILLLFIGLFQYLFMSEFIYKNRAQSMQSQILAVPRDQWLAVGNRGGSAPGDGGPGPGGGGRLQFLFTPDSSAAFIDPNGQMIVLMTNFHGNLTPPRLSEDVYKEAMAERRRLNYRVVQGQEGGPDQLVVLQSIEIRGRLVGMVQMSVDTKPLKDVLFRQLLIFLALSGLAMLVGMLAFLPVLKRTLVPLSRMVSTVKQIDAGNLDERFPAHQGQVEVDRLAISFNGMLERLEASFAAEKEAKESMRRFVADASHELRTPLTSIHGFLEVLLRGAMYQPEQLRKALVSMQGESARINKLVQDLLLLAKLDRAPELELAAAELDALVHEMEPHLRMLAGQRDVVLRLSPQTRCRIDADKMKQVLLNLFANAVQHTDPQQGRIEIEVESGPETEEVRLTVRDNGPGIAADHLPHIFDRFYRKDSSRTRKSGGAGLGLSIAKSLVEEHGGSLEADSREGEGASFTVRLPANEG</sequence>
<proteinExistence type="predicted"/>
<dbReference type="SUPFAM" id="SSF47384">
    <property type="entry name" value="Homodimeric domain of signal transducing histidine kinase"/>
    <property type="match status" value="1"/>
</dbReference>
<dbReference type="Pfam" id="PF00512">
    <property type="entry name" value="HisKA"/>
    <property type="match status" value="1"/>
</dbReference>
<dbReference type="InterPro" id="IPR003660">
    <property type="entry name" value="HAMP_dom"/>
</dbReference>
<evidence type="ECO:0000256" key="2">
    <source>
        <dbReference type="ARBA" id="ARBA00004651"/>
    </source>
</evidence>
<feature type="domain" description="Histidine kinase" evidence="16">
    <location>
        <begin position="281"/>
        <end position="498"/>
    </location>
</feature>
<evidence type="ECO:0000256" key="5">
    <source>
        <dbReference type="ARBA" id="ARBA00022553"/>
    </source>
</evidence>
<dbReference type="Gene3D" id="3.30.565.10">
    <property type="entry name" value="Histidine kinase-like ATPase, C-terminal domain"/>
    <property type="match status" value="1"/>
</dbReference>
<dbReference type="InterPro" id="IPR005467">
    <property type="entry name" value="His_kinase_dom"/>
</dbReference>
<feature type="compositionally biased region" description="Basic and acidic residues" evidence="14">
    <location>
        <begin position="475"/>
        <end position="486"/>
    </location>
</feature>
<dbReference type="InterPro" id="IPR003661">
    <property type="entry name" value="HisK_dim/P_dom"/>
</dbReference>
<feature type="domain" description="HAMP" evidence="17">
    <location>
        <begin position="213"/>
        <end position="266"/>
    </location>
</feature>